<sequence length="118" mass="13172">MSENETKDEEFSWDATVTLRGSEVVIPLKASVIKQEIEDQISIKGSHRKAILRSTIKKFSAGLKKGAENLKGEALQEFQWNAFILLIDDIIANRHIAMRSDAALVEQAIADPRLQAPK</sequence>
<evidence type="ECO:0000313" key="1">
    <source>
        <dbReference type="EMBL" id="KKJ75939.1"/>
    </source>
</evidence>
<proteinExistence type="predicted"/>
<dbReference type="AlphaFoldDB" id="A0A0M2R671"/>
<gene>
    <name evidence="1" type="ORF">WH95_15335</name>
</gene>
<name>A0A0M2R671_9PROT</name>
<keyword evidence="2" id="KW-1185">Reference proteome</keyword>
<accession>A0A0M2R671</accession>
<protein>
    <submittedName>
        <fullName evidence="1">Uncharacterized protein</fullName>
    </submittedName>
</protein>
<dbReference type="EMBL" id="LANI01000023">
    <property type="protein sequence ID" value="KKJ75939.1"/>
    <property type="molecule type" value="Genomic_DNA"/>
</dbReference>
<reference evidence="1 2" key="1">
    <citation type="submission" date="2015-03" db="EMBL/GenBank/DDBJ databases">
        <title>Genome sequence of Kiloniella sp. P1-1, isolated from the gut microflora of Pacific white shrimp, Penaeus vannamei.</title>
        <authorList>
            <person name="Shao Z."/>
            <person name="Wang L."/>
            <person name="Li X."/>
        </authorList>
    </citation>
    <scope>NUCLEOTIDE SEQUENCE [LARGE SCALE GENOMIC DNA]</scope>
    <source>
        <strain evidence="1 2">P1-1</strain>
    </source>
</reference>
<evidence type="ECO:0000313" key="2">
    <source>
        <dbReference type="Proteomes" id="UP000034491"/>
    </source>
</evidence>
<comment type="caution">
    <text evidence="1">The sequence shown here is derived from an EMBL/GenBank/DDBJ whole genome shotgun (WGS) entry which is preliminary data.</text>
</comment>
<dbReference type="STRING" id="1549748.WH95_15335"/>
<organism evidence="1 2">
    <name type="scientific">Kiloniella litopenaei</name>
    <dbReference type="NCBI Taxonomy" id="1549748"/>
    <lineage>
        <taxon>Bacteria</taxon>
        <taxon>Pseudomonadati</taxon>
        <taxon>Pseudomonadota</taxon>
        <taxon>Alphaproteobacteria</taxon>
        <taxon>Rhodospirillales</taxon>
        <taxon>Kiloniellaceae</taxon>
        <taxon>Kiloniella</taxon>
    </lineage>
</organism>
<dbReference type="OrthoDB" id="8479385at2"/>
<dbReference type="RefSeq" id="WP_046508885.1">
    <property type="nucleotide sequence ID" value="NZ_LANI01000023.1"/>
</dbReference>
<dbReference type="Proteomes" id="UP000034491">
    <property type="component" value="Unassembled WGS sequence"/>
</dbReference>